<dbReference type="CTD" id="553163"/>
<dbReference type="SMART" id="SM00209">
    <property type="entry name" value="TSP1"/>
    <property type="match status" value="1"/>
</dbReference>
<sequence>MTNVKRKVLLHLGVFFIGCVGIVKGFPRYHHSQTSKLQDGVSPEANLQTPPKDVHHAHGPLHHLNQVPNVLSSPHRHKRRWSQHRSSGVLPKPEPEEETKPFVLDLKNFPELANADISSQNPNIQVTIEVVDDPQMEAEMDLTSETKNKWPPQPSSSSSASTTSTSTSSSSSSSPSSTVDWLGGKKLFWPLFWGYADADSSEDGTGHSGLEDTGEEEEEEDYLLEYDSGEPLPSGVGGDWDSHWNEGWDSTQGYYENAGNEEWSSWSPCNVTCGNGHQIRTRSCGYSCTATETRTCDLEPCPDDLNTVSDLFPFEMVNGSEPFGTDVDSCEKWLNCKSDFLQQYLQQVLTELPSCPCSYPEGLAHSTVSVFDEGHGQTFRWRDASGPKERLDIYKPSARTCARSALTGEGTTLAAQHCCYDNRGRLITRGKGAGTPNLISTEFSPELHFKVDVLPWILCKGDWSRFHAVRPPNNDLRCAANPHEDVFMNELEEAREY</sequence>
<evidence type="ECO:0000256" key="2">
    <source>
        <dbReference type="ARBA" id="ARBA00010198"/>
    </source>
</evidence>
<dbReference type="GeneID" id="105889653"/>
<dbReference type="PROSITE" id="PS50856">
    <property type="entry name" value="AMOP"/>
    <property type="match status" value="1"/>
</dbReference>
<comment type="similarity">
    <text evidence="2">Belongs to the isthmin family.</text>
</comment>
<dbReference type="Pfam" id="PF00090">
    <property type="entry name" value="TSP_1"/>
    <property type="match status" value="1"/>
</dbReference>
<organism evidence="8 9">
    <name type="scientific">Clupea harengus</name>
    <name type="common">Atlantic herring</name>
    <dbReference type="NCBI Taxonomy" id="7950"/>
    <lineage>
        <taxon>Eukaryota</taxon>
        <taxon>Metazoa</taxon>
        <taxon>Chordata</taxon>
        <taxon>Craniata</taxon>
        <taxon>Vertebrata</taxon>
        <taxon>Euteleostomi</taxon>
        <taxon>Actinopterygii</taxon>
        <taxon>Neopterygii</taxon>
        <taxon>Teleostei</taxon>
        <taxon>Clupei</taxon>
        <taxon>Clupeiformes</taxon>
        <taxon>Clupeoidei</taxon>
        <taxon>Clupeidae</taxon>
        <taxon>Clupea</taxon>
    </lineage>
</organism>
<reference evidence="9" key="1">
    <citation type="submission" date="2025-08" db="UniProtKB">
        <authorList>
            <consortium name="RefSeq"/>
        </authorList>
    </citation>
    <scope>IDENTIFICATION</scope>
</reference>
<dbReference type="SUPFAM" id="SSF82895">
    <property type="entry name" value="TSP-1 type 1 repeat"/>
    <property type="match status" value="1"/>
</dbReference>
<feature type="compositionally biased region" description="Low complexity" evidence="6">
    <location>
        <begin position="155"/>
        <end position="178"/>
    </location>
</feature>
<keyword evidence="8" id="KW-1185">Reference proteome</keyword>
<evidence type="ECO:0000256" key="3">
    <source>
        <dbReference type="ARBA" id="ARBA00022525"/>
    </source>
</evidence>
<dbReference type="InterPro" id="IPR051867">
    <property type="entry name" value="Angio_Inhib/Adhesion_GPCR"/>
</dbReference>
<dbReference type="PANTHER" id="PTHR10239">
    <property type="entry name" value="ISTHMIN-2"/>
    <property type="match status" value="1"/>
</dbReference>
<dbReference type="GO" id="GO:0005576">
    <property type="term" value="C:extracellular region"/>
    <property type="evidence" value="ECO:0007669"/>
    <property type="project" value="UniProtKB-SubCell"/>
</dbReference>
<dbReference type="PROSITE" id="PS51257">
    <property type="entry name" value="PROKAR_LIPOPROTEIN"/>
    <property type="match status" value="1"/>
</dbReference>
<evidence type="ECO:0000256" key="4">
    <source>
        <dbReference type="ARBA" id="ARBA00022729"/>
    </source>
</evidence>
<evidence type="ECO:0000256" key="6">
    <source>
        <dbReference type="SAM" id="MobiDB-lite"/>
    </source>
</evidence>
<evidence type="ECO:0000256" key="5">
    <source>
        <dbReference type="ARBA" id="ARBA00023157"/>
    </source>
</evidence>
<accession>A0A6P8GCW9</accession>
<dbReference type="InterPro" id="IPR005533">
    <property type="entry name" value="AMOP_dom"/>
</dbReference>
<dbReference type="InterPro" id="IPR000884">
    <property type="entry name" value="TSP1_rpt"/>
</dbReference>
<dbReference type="Proteomes" id="UP000515152">
    <property type="component" value="Chromosome 15"/>
</dbReference>
<dbReference type="FunFam" id="2.20.100.10:FF:000033">
    <property type="entry name" value="Isthmin 1"/>
    <property type="match status" value="1"/>
</dbReference>
<feature type="region of interest" description="Disordered" evidence="6">
    <location>
        <begin position="143"/>
        <end position="179"/>
    </location>
</feature>
<feature type="region of interest" description="Disordered" evidence="6">
    <location>
        <begin position="33"/>
        <end position="99"/>
    </location>
</feature>
<dbReference type="Pfam" id="PF03782">
    <property type="entry name" value="AMOP"/>
    <property type="match status" value="1"/>
</dbReference>
<dbReference type="OrthoDB" id="9930623at2759"/>
<evidence type="ECO:0000313" key="8">
    <source>
        <dbReference type="Proteomes" id="UP000515152"/>
    </source>
</evidence>
<feature type="domain" description="AMOP" evidence="7">
    <location>
        <begin position="322"/>
        <end position="485"/>
    </location>
</feature>
<feature type="region of interest" description="Disordered" evidence="6">
    <location>
        <begin position="200"/>
        <end position="220"/>
    </location>
</feature>
<proteinExistence type="inferred from homology"/>
<dbReference type="KEGG" id="char:105889653"/>
<evidence type="ECO:0000256" key="1">
    <source>
        <dbReference type="ARBA" id="ARBA00004613"/>
    </source>
</evidence>
<evidence type="ECO:0000313" key="9">
    <source>
        <dbReference type="RefSeq" id="XP_031437043.1"/>
    </source>
</evidence>
<dbReference type="PROSITE" id="PS50092">
    <property type="entry name" value="TSP1"/>
    <property type="match status" value="1"/>
</dbReference>
<keyword evidence="3" id="KW-0964">Secreted</keyword>
<keyword evidence="4" id="KW-0732">Signal</keyword>
<comment type="subcellular location">
    <subcellularLocation>
        <location evidence="1">Secreted</location>
    </subcellularLocation>
</comment>
<gene>
    <name evidence="9" type="primary">ism2b</name>
</gene>
<feature type="compositionally biased region" description="Basic residues" evidence="6">
    <location>
        <begin position="74"/>
        <end position="83"/>
    </location>
</feature>
<dbReference type="Gene3D" id="2.20.100.10">
    <property type="entry name" value="Thrombospondin type-1 (TSP1) repeat"/>
    <property type="match status" value="1"/>
</dbReference>
<name>A0A6P8GCW9_CLUHA</name>
<dbReference type="SMART" id="SM00723">
    <property type="entry name" value="AMOP"/>
    <property type="match status" value="1"/>
</dbReference>
<dbReference type="PANTHER" id="PTHR10239:SF31">
    <property type="entry name" value="ISTHMIN-2"/>
    <property type="match status" value="1"/>
</dbReference>
<dbReference type="RefSeq" id="XP_031437043.1">
    <property type="nucleotide sequence ID" value="XM_031581183.2"/>
</dbReference>
<evidence type="ECO:0000259" key="7">
    <source>
        <dbReference type="PROSITE" id="PS50856"/>
    </source>
</evidence>
<protein>
    <submittedName>
        <fullName evidence="9">Isthmin-2</fullName>
    </submittedName>
</protein>
<keyword evidence="5" id="KW-1015">Disulfide bond</keyword>
<dbReference type="InterPro" id="IPR036383">
    <property type="entry name" value="TSP1_rpt_sf"/>
</dbReference>
<dbReference type="AlphaFoldDB" id="A0A6P8GCW9"/>